<dbReference type="AlphaFoldDB" id="A0A956M1J0"/>
<keyword evidence="3" id="KW-0808">Transferase</keyword>
<evidence type="ECO:0000256" key="1">
    <source>
        <dbReference type="SAM" id="MobiDB-lite"/>
    </source>
</evidence>
<protein>
    <submittedName>
        <fullName evidence="3">Glycosyltransferase</fullName>
        <ecNumber evidence="3">2.4.-.-</ecNumber>
    </submittedName>
</protein>
<comment type="caution">
    <text evidence="3">The sequence shown here is derived from an EMBL/GenBank/DDBJ whole genome shotgun (WGS) entry which is preliminary data.</text>
</comment>
<feature type="domain" description="Glycosyltransferase subfamily 4-like N-terminal" evidence="2">
    <location>
        <begin position="1"/>
        <end position="95"/>
    </location>
</feature>
<feature type="compositionally biased region" description="Polar residues" evidence="1">
    <location>
        <begin position="267"/>
        <end position="279"/>
    </location>
</feature>
<dbReference type="EMBL" id="JAGQHR010000721">
    <property type="protein sequence ID" value="MCA9729499.1"/>
    <property type="molecule type" value="Genomic_DNA"/>
</dbReference>
<gene>
    <name evidence="3" type="ORF">KC729_17565</name>
</gene>
<name>A0A956M1J0_UNCEI</name>
<dbReference type="GO" id="GO:0016757">
    <property type="term" value="F:glycosyltransferase activity"/>
    <property type="evidence" value="ECO:0007669"/>
    <property type="project" value="UniProtKB-KW"/>
</dbReference>
<dbReference type="Gene3D" id="3.40.50.2000">
    <property type="entry name" value="Glycogen Phosphorylase B"/>
    <property type="match status" value="2"/>
</dbReference>
<reference evidence="3" key="1">
    <citation type="submission" date="2020-04" db="EMBL/GenBank/DDBJ databases">
        <authorList>
            <person name="Zhang T."/>
        </authorList>
    </citation>
    <scope>NUCLEOTIDE SEQUENCE</scope>
    <source>
        <strain evidence="3">HKST-UBA01</strain>
    </source>
</reference>
<sequence>DVIFASGPPFTGHWLGAKLAREHDLPLVLDFRDPWTRATFYPDRPEWAARIDRRLERSCLLQAARIVTVNEQIRDELQASAPELEADRFVVIPNGFDPADFAGIARHPSRHWTIAHVGSLFASRVPYTLLEVLERWIAEDPTVADEVRLRLVGRVCPEMIERVSRPPLSEIVIQDGYVSHAESVQAMVDADVLLLLTNEGAHDPGMITGKVFEYLGAGRPILTLAESGEATRILEMTGRGCAVAPRSAAEIRSALTSLREGSRERTSSPPGSTDAFSRPAQAQTLAATLSNAVSGSVPGQRT</sequence>
<feature type="region of interest" description="Disordered" evidence="1">
    <location>
        <begin position="257"/>
        <end position="279"/>
    </location>
</feature>
<dbReference type="SUPFAM" id="SSF53756">
    <property type="entry name" value="UDP-Glycosyltransferase/glycogen phosphorylase"/>
    <property type="match status" value="1"/>
</dbReference>
<evidence type="ECO:0000313" key="4">
    <source>
        <dbReference type="Proteomes" id="UP000697710"/>
    </source>
</evidence>
<reference evidence="3" key="2">
    <citation type="journal article" date="2021" name="Microbiome">
        <title>Successional dynamics and alternative stable states in a saline activated sludge microbial community over 9 years.</title>
        <authorList>
            <person name="Wang Y."/>
            <person name="Ye J."/>
            <person name="Ju F."/>
            <person name="Liu L."/>
            <person name="Boyd J.A."/>
            <person name="Deng Y."/>
            <person name="Parks D.H."/>
            <person name="Jiang X."/>
            <person name="Yin X."/>
            <person name="Woodcroft B.J."/>
            <person name="Tyson G.W."/>
            <person name="Hugenholtz P."/>
            <person name="Polz M.F."/>
            <person name="Zhang T."/>
        </authorList>
    </citation>
    <scope>NUCLEOTIDE SEQUENCE</scope>
    <source>
        <strain evidence="3">HKST-UBA01</strain>
    </source>
</reference>
<organism evidence="3 4">
    <name type="scientific">Eiseniibacteriota bacterium</name>
    <dbReference type="NCBI Taxonomy" id="2212470"/>
    <lineage>
        <taxon>Bacteria</taxon>
        <taxon>Candidatus Eiseniibacteriota</taxon>
    </lineage>
</organism>
<dbReference type="Proteomes" id="UP000697710">
    <property type="component" value="Unassembled WGS sequence"/>
</dbReference>
<keyword evidence="3" id="KW-0328">Glycosyltransferase</keyword>
<dbReference type="Pfam" id="PF13579">
    <property type="entry name" value="Glyco_trans_4_4"/>
    <property type="match status" value="1"/>
</dbReference>
<feature type="non-terminal residue" evidence="3">
    <location>
        <position position="1"/>
    </location>
</feature>
<accession>A0A956M1J0</accession>
<proteinExistence type="predicted"/>
<evidence type="ECO:0000313" key="3">
    <source>
        <dbReference type="EMBL" id="MCA9729499.1"/>
    </source>
</evidence>
<evidence type="ECO:0000259" key="2">
    <source>
        <dbReference type="Pfam" id="PF13579"/>
    </source>
</evidence>
<dbReference type="InterPro" id="IPR028098">
    <property type="entry name" value="Glyco_trans_4-like_N"/>
</dbReference>
<dbReference type="EC" id="2.4.-.-" evidence="3"/>